<dbReference type="FunFam" id="1.10.150.80:FF:000001">
    <property type="entry name" value="Putative exosome component 10"/>
    <property type="match status" value="1"/>
</dbReference>
<dbReference type="GO" id="GO:0071036">
    <property type="term" value="P:nuclear polyadenylation-dependent snoRNA catabolic process"/>
    <property type="evidence" value="ECO:0007669"/>
    <property type="project" value="TreeGrafter"/>
</dbReference>
<evidence type="ECO:0000256" key="8">
    <source>
        <dbReference type="ARBA" id="ARBA00043957"/>
    </source>
</evidence>
<dbReference type="GO" id="GO:0000176">
    <property type="term" value="C:nuclear exosome (RNase complex)"/>
    <property type="evidence" value="ECO:0007669"/>
    <property type="project" value="InterPro"/>
</dbReference>
<dbReference type="GO" id="GO:0071044">
    <property type="term" value="P:histone mRNA catabolic process"/>
    <property type="evidence" value="ECO:0007669"/>
    <property type="project" value="TreeGrafter"/>
</dbReference>
<evidence type="ECO:0000313" key="12">
    <source>
        <dbReference type="Proteomes" id="UP000054988"/>
    </source>
</evidence>
<dbReference type="AlphaFoldDB" id="A0A0W0FEX8"/>
<dbReference type="PANTHER" id="PTHR12124:SF47">
    <property type="entry name" value="EXOSOME COMPONENT 10"/>
    <property type="match status" value="1"/>
</dbReference>
<evidence type="ECO:0000256" key="9">
    <source>
        <dbReference type="SAM" id="MobiDB-lite"/>
    </source>
</evidence>
<dbReference type="InterPro" id="IPR036397">
    <property type="entry name" value="RNaseH_sf"/>
</dbReference>
<sequence>MESHGNAAAPSSSFDEFNSQLQGMALKATRNSMLLPVDIPYHRSMDSEFSKELDNFSARVISLANKLLTLAGTVDASGKGKGKLQNEDDVVDNFHALVVDSMDQMLERTDICLDEIMGRNKAPAIAINPKAITAPTKKKAVLPKGQLDTAIQHASHLPKPQLSFKTKVDNSDAPWRPHLSHKYNARVPLGYQLRDNDVDMIGNDLVKLHPYRYEINHITYPAHMFESATPIPPSPLNSSSFKWVSDVTDLDLMVEELKKAKEVAIDLEHHSYRSYTGFLCLMQISTREQDWIVDLLVLRGELEVLNEVFTDPKIIKVLHGAESDVVWLQQDLNLYIVNLFDTFHASKVLGFPRHGLANLLEMYCDFTPDKRYQLADWRIRPLPEEMVDYARSDTHFLLYIYDNLRNALLDRARSQSISGDMSMAASSSKVDPLHALIRDVLSRSEETALRVYEKEYYDAESGSGSAGWDTLARKWNKTNLYNNSTATGILGMQREVYKRVHNWRDQVAREEDESTRYVLPNHFIFQLAEQPPADMAALLRAFHSVPPVIRRRAKELLEVIREAVKYHMEAGSKPDTIATKSESEQENRSLSPQSKEIIMSDSTSQISLWSNHASLSGKLTTSNSTLFGSVATISNLPSTTPSRNSLATATSKLFGKPVSTEAQSRQKTARFNEVVARIHKALVIVPSAAKTALVTNAEGAQTETPGEVDDEDESILPSDIQPEVPFVPASQRASKVNEIVEDTIVVVGQTKQKKRKRTKATGAGGEPSGEPEDTTRKRKRGANSQHPDDVTGAQEEFDFSSVPNILDEPPPPSAADEPSTNKKKGKARQNKGEFSIFVLAQDHDLTACGCRAEKAFYGNFPAPPKAHSELKSANKSRTFK</sequence>
<evidence type="ECO:0000259" key="10">
    <source>
        <dbReference type="PROSITE" id="PS50967"/>
    </source>
</evidence>
<reference evidence="11 12" key="1">
    <citation type="submission" date="2015-12" db="EMBL/GenBank/DDBJ databases">
        <title>Draft genome sequence of Moniliophthora roreri, the causal agent of frosty pod rot of cacao.</title>
        <authorList>
            <person name="Aime M.C."/>
            <person name="Diaz-Valderrama J.R."/>
            <person name="Kijpornyongpan T."/>
            <person name="Phillips-Mora W."/>
        </authorList>
    </citation>
    <scope>NUCLEOTIDE SEQUENCE [LARGE SCALE GENOMIC DNA]</scope>
    <source>
        <strain evidence="11 12">MCA 2952</strain>
    </source>
</reference>
<dbReference type="CDD" id="cd06147">
    <property type="entry name" value="Rrp6p_like_exo"/>
    <property type="match status" value="1"/>
</dbReference>
<name>A0A0W0FEX8_MONRR</name>
<dbReference type="EMBL" id="LATX01002023">
    <property type="protein sequence ID" value="KTB34887.1"/>
    <property type="molecule type" value="Genomic_DNA"/>
</dbReference>
<dbReference type="GO" id="GO:0000166">
    <property type="term" value="F:nucleotide binding"/>
    <property type="evidence" value="ECO:0007669"/>
    <property type="project" value="InterPro"/>
</dbReference>
<evidence type="ECO:0000256" key="7">
    <source>
        <dbReference type="ARBA" id="ARBA00023242"/>
    </source>
</evidence>
<feature type="region of interest" description="Disordered" evidence="9">
    <location>
        <begin position="571"/>
        <end position="596"/>
    </location>
</feature>
<protein>
    <recommendedName>
        <fullName evidence="10">HRDC domain-containing protein</fullName>
    </recommendedName>
</protein>
<dbReference type="Proteomes" id="UP000054988">
    <property type="component" value="Unassembled WGS sequence"/>
</dbReference>
<feature type="region of interest" description="Disordered" evidence="9">
    <location>
        <begin position="748"/>
        <end position="830"/>
    </location>
</feature>
<dbReference type="GO" id="GO:0071035">
    <property type="term" value="P:nuclear polyadenylation-dependent rRNA catabolic process"/>
    <property type="evidence" value="ECO:0007669"/>
    <property type="project" value="TreeGrafter"/>
</dbReference>
<proteinExistence type="inferred from homology"/>
<dbReference type="FunFam" id="3.30.420.10:FF:000059">
    <property type="entry name" value="Exosome complex exonuclease Rrp6"/>
    <property type="match status" value="1"/>
</dbReference>
<dbReference type="Pfam" id="PF08066">
    <property type="entry name" value="PMC2NT"/>
    <property type="match status" value="1"/>
</dbReference>
<keyword evidence="2" id="KW-0698">rRNA processing</keyword>
<evidence type="ECO:0000256" key="6">
    <source>
        <dbReference type="ARBA" id="ARBA00022839"/>
    </source>
</evidence>
<feature type="domain" description="HRDC" evidence="10">
    <location>
        <begin position="490"/>
        <end position="570"/>
    </location>
</feature>
<keyword evidence="4" id="KW-0378">Hydrolase</keyword>
<keyword evidence="7" id="KW-0539">Nucleus</keyword>
<dbReference type="GO" id="GO:0000467">
    <property type="term" value="P:exonucleolytic trimming to generate mature 3'-end of 5.8S rRNA from tricistronic rRNA transcript (SSU-rRNA, 5.8S rRNA, LSU-rRNA)"/>
    <property type="evidence" value="ECO:0007669"/>
    <property type="project" value="InterPro"/>
</dbReference>
<dbReference type="SUPFAM" id="SSF47819">
    <property type="entry name" value="HRDC-like"/>
    <property type="match status" value="1"/>
</dbReference>
<accession>A0A0W0FEX8</accession>
<dbReference type="PANTHER" id="PTHR12124">
    <property type="entry name" value="POLYMYOSITIS/SCLERODERMA AUTOANTIGEN-RELATED"/>
    <property type="match status" value="1"/>
</dbReference>
<evidence type="ECO:0000256" key="2">
    <source>
        <dbReference type="ARBA" id="ARBA00022552"/>
    </source>
</evidence>
<evidence type="ECO:0000256" key="3">
    <source>
        <dbReference type="ARBA" id="ARBA00022722"/>
    </source>
</evidence>
<comment type="caution">
    <text evidence="11">The sequence shown here is derived from an EMBL/GenBank/DDBJ whole genome shotgun (WGS) entry which is preliminary data.</text>
</comment>
<dbReference type="SMART" id="SM00474">
    <property type="entry name" value="35EXOc"/>
    <property type="match status" value="1"/>
</dbReference>
<dbReference type="GO" id="GO:0005730">
    <property type="term" value="C:nucleolus"/>
    <property type="evidence" value="ECO:0007669"/>
    <property type="project" value="TreeGrafter"/>
</dbReference>
<dbReference type="GO" id="GO:0071040">
    <property type="term" value="P:nuclear polyadenylation-dependent antisense transcript catabolic process"/>
    <property type="evidence" value="ECO:0007669"/>
    <property type="project" value="TreeGrafter"/>
</dbReference>
<dbReference type="InterPro" id="IPR010997">
    <property type="entry name" value="HRDC-like_sf"/>
</dbReference>
<keyword evidence="5" id="KW-0271">Exosome</keyword>
<dbReference type="GO" id="GO:0071039">
    <property type="term" value="P:nuclear polyadenylation-dependent CUT catabolic process"/>
    <property type="evidence" value="ECO:0007669"/>
    <property type="project" value="TreeGrafter"/>
</dbReference>
<dbReference type="Pfam" id="PF00570">
    <property type="entry name" value="HRDC"/>
    <property type="match status" value="1"/>
</dbReference>
<evidence type="ECO:0000256" key="5">
    <source>
        <dbReference type="ARBA" id="ARBA00022835"/>
    </source>
</evidence>
<dbReference type="GO" id="GO:0071037">
    <property type="term" value="P:nuclear polyadenylation-dependent snRNA catabolic process"/>
    <property type="evidence" value="ECO:0007669"/>
    <property type="project" value="TreeGrafter"/>
</dbReference>
<feature type="region of interest" description="Disordered" evidence="9">
    <location>
        <begin position="860"/>
        <end position="880"/>
    </location>
</feature>
<dbReference type="InterPro" id="IPR049559">
    <property type="entry name" value="Rrp6p-like_exo"/>
</dbReference>
<dbReference type="Gene3D" id="3.30.420.10">
    <property type="entry name" value="Ribonuclease H-like superfamily/Ribonuclease H"/>
    <property type="match status" value="1"/>
</dbReference>
<keyword evidence="3" id="KW-0540">Nuclease</keyword>
<dbReference type="GO" id="GO:0071038">
    <property type="term" value="P:TRAMP-dependent tRNA surveillance pathway"/>
    <property type="evidence" value="ECO:0007669"/>
    <property type="project" value="TreeGrafter"/>
</dbReference>
<keyword evidence="6" id="KW-0269">Exonuclease</keyword>
<evidence type="ECO:0000256" key="1">
    <source>
        <dbReference type="ARBA" id="ARBA00004123"/>
    </source>
</evidence>
<dbReference type="GO" id="GO:0071051">
    <property type="term" value="P:poly(A)-dependent snoRNA 3'-end processing"/>
    <property type="evidence" value="ECO:0007669"/>
    <property type="project" value="TreeGrafter"/>
</dbReference>
<evidence type="ECO:0000256" key="4">
    <source>
        <dbReference type="ARBA" id="ARBA00022801"/>
    </source>
</evidence>
<gene>
    <name evidence="11" type="ORF">WG66_12520</name>
</gene>
<dbReference type="PROSITE" id="PS50967">
    <property type="entry name" value="HRDC"/>
    <property type="match status" value="1"/>
</dbReference>
<dbReference type="InterPro" id="IPR044876">
    <property type="entry name" value="HRDC_dom_sf"/>
</dbReference>
<dbReference type="SUPFAM" id="SSF53098">
    <property type="entry name" value="Ribonuclease H-like"/>
    <property type="match status" value="1"/>
</dbReference>
<dbReference type="Gene3D" id="1.10.150.80">
    <property type="entry name" value="HRDC domain"/>
    <property type="match status" value="1"/>
</dbReference>
<dbReference type="GO" id="GO:0003727">
    <property type="term" value="F:single-stranded RNA binding"/>
    <property type="evidence" value="ECO:0007669"/>
    <property type="project" value="TreeGrafter"/>
</dbReference>
<dbReference type="InterPro" id="IPR012337">
    <property type="entry name" value="RNaseH-like_sf"/>
</dbReference>
<organism evidence="11 12">
    <name type="scientific">Moniliophthora roreri</name>
    <name type="common">Frosty pod rot fungus</name>
    <name type="synonym">Monilia roreri</name>
    <dbReference type="NCBI Taxonomy" id="221103"/>
    <lineage>
        <taxon>Eukaryota</taxon>
        <taxon>Fungi</taxon>
        <taxon>Dikarya</taxon>
        <taxon>Basidiomycota</taxon>
        <taxon>Agaricomycotina</taxon>
        <taxon>Agaricomycetes</taxon>
        <taxon>Agaricomycetidae</taxon>
        <taxon>Agaricales</taxon>
        <taxon>Marasmiineae</taxon>
        <taxon>Marasmiaceae</taxon>
        <taxon>Moniliophthora</taxon>
    </lineage>
</organism>
<dbReference type="GO" id="GO:0000175">
    <property type="term" value="F:3'-5'-RNA exonuclease activity"/>
    <property type="evidence" value="ECO:0007669"/>
    <property type="project" value="InterPro"/>
</dbReference>
<dbReference type="InterPro" id="IPR002562">
    <property type="entry name" value="3'-5'_exonuclease_dom"/>
</dbReference>
<evidence type="ECO:0000313" key="11">
    <source>
        <dbReference type="EMBL" id="KTB34887.1"/>
    </source>
</evidence>
<dbReference type="eggNOG" id="KOG2206">
    <property type="taxonomic scope" value="Eukaryota"/>
</dbReference>
<comment type="subcellular location">
    <subcellularLocation>
        <location evidence="1">Nucleus</location>
    </subcellularLocation>
</comment>
<dbReference type="Pfam" id="PF01612">
    <property type="entry name" value="DNA_pol_A_exo1"/>
    <property type="match status" value="1"/>
</dbReference>
<comment type="similarity">
    <text evidence="8">Belongs to the exosome component 10/RRP6 family.</text>
</comment>
<dbReference type="InterPro" id="IPR002121">
    <property type="entry name" value="HRDC_dom"/>
</dbReference>
<dbReference type="InterPro" id="IPR012588">
    <property type="entry name" value="Exosome-assoc_fac_Rrp6_N"/>
</dbReference>
<dbReference type="InterPro" id="IPR045092">
    <property type="entry name" value="Rrp6-like"/>
</dbReference>
<dbReference type="SMART" id="SM00341">
    <property type="entry name" value="HRDC"/>
    <property type="match status" value="1"/>
</dbReference>